<reference evidence="3 4" key="2">
    <citation type="journal article" date="2016" name="Genome Announc.">
        <title>Complete Genome Sequences of Two Interactive Moderate Thermophiles, Paenibacillus napthalenovorans 32O-Y and Paenibacillus sp. 32O-W.</title>
        <authorList>
            <person name="Butler R.R.III."/>
            <person name="Wang J."/>
            <person name="Stark B.C."/>
            <person name="Pombert J.F."/>
        </authorList>
    </citation>
    <scope>NUCLEOTIDE SEQUENCE [LARGE SCALE GENOMIC DNA]</scope>
    <source>
        <strain evidence="3 4">32O-Y</strain>
    </source>
</reference>
<dbReference type="AlphaFoldDB" id="A0A0U2M4P1"/>
<proteinExistence type="predicted"/>
<reference evidence="4" key="1">
    <citation type="submission" date="2015-12" db="EMBL/GenBank/DDBJ databases">
        <title>Complete genome sequences of two moderately thermophilic Paenibacillus species.</title>
        <authorList>
            <person name="Butler R.III."/>
            <person name="Wang J."/>
            <person name="Stark B.C."/>
            <person name="Pombert J.-F."/>
        </authorList>
    </citation>
    <scope>NUCLEOTIDE SEQUENCE [LARGE SCALE GENOMIC DNA]</scope>
    <source>
        <strain evidence="4">32O-Y</strain>
    </source>
</reference>
<dbReference type="InterPro" id="IPR001119">
    <property type="entry name" value="SLH_dom"/>
</dbReference>
<dbReference type="OrthoDB" id="2611444at2"/>
<dbReference type="PANTHER" id="PTHR43308:SF5">
    <property type="entry name" value="S-LAYER PROTEIN _ PEPTIDOGLYCAN ENDO-BETA-N-ACETYLGLUCOSAMINIDASE"/>
    <property type="match status" value="1"/>
</dbReference>
<dbReference type="Proteomes" id="UP000061660">
    <property type="component" value="Chromosome"/>
</dbReference>
<evidence type="ECO:0000313" key="4">
    <source>
        <dbReference type="Proteomes" id="UP000061660"/>
    </source>
</evidence>
<gene>
    <name evidence="3" type="ORF">IJ22_22500</name>
</gene>
<keyword evidence="1" id="KW-0732">Signal</keyword>
<evidence type="ECO:0000256" key="1">
    <source>
        <dbReference type="SAM" id="SignalP"/>
    </source>
</evidence>
<feature type="signal peptide" evidence="1">
    <location>
        <begin position="1"/>
        <end position="29"/>
    </location>
</feature>
<dbReference type="EMBL" id="CP013652">
    <property type="protein sequence ID" value="ALS22624.1"/>
    <property type="molecule type" value="Genomic_DNA"/>
</dbReference>
<dbReference type="PATRIC" id="fig|162209.4.peg.2395"/>
<evidence type="ECO:0000313" key="3">
    <source>
        <dbReference type="EMBL" id="ALS22624.1"/>
    </source>
</evidence>
<protein>
    <submittedName>
        <fullName evidence="3">SLH domain-containing protein</fullName>
    </submittedName>
</protein>
<evidence type="ECO:0000259" key="2">
    <source>
        <dbReference type="PROSITE" id="PS51272"/>
    </source>
</evidence>
<dbReference type="Pfam" id="PF00395">
    <property type="entry name" value="SLH"/>
    <property type="match status" value="2"/>
</dbReference>
<dbReference type="PANTHER" id="PTHR43308">
    <property type="entry name" value="OUTER MEMBRANE PROTEIN ALPHA-RELATED"/>
    <property type="match status" value="1"/>
</dbReference>
<dbReference type="RefSeq" id="WP_062408828.1">
    <property type="nucleotide sequence ID" value="NZ_CP013652.1"/>
</dbReference>
<feature type="domain" description="SLH" evidence="2">
    <location>
        <begin position="184"/>
        <end position="247"/>
    </location>
</feature>
<dbReference type="InterPro" id="IPR051465">
    <property type="entry name" value="Cell_Envelope_Struct_Comp"/>
</dbReference>
<organism evidence="3 4">
    <name type="scientific">Paenibacillus naphthalenovorans</name>
    <dbReference type="NCBI Taxonomy" id="162209"/>
    <lineage>
        <taxon>Bacteria</taxon>
        <taxon>Bacillati</taxon>
        <taxon>Bacillota</taxon>
        <taxon>Bacilli</taxon>
        <taxon>Bacillales</taxon>
        <taxon>Paenibacillaceae</taxon>
        <taxon>Paenibacillus</taxon>
    </lineage>
</organism>
<keyword evidence="4" id="KW-1185">Reference proteome</keyword>
<feature type="chain" id="PRO_5006831212" evidence="1">
    <location>
        <begin position="30"/>
        <end position="920"/>
    </location>
</feature>
<accession>A0A0U2M4P1</accession>
<sequence precursor="true">MKSKKQKQARRLAAAVLALSLTVSGSAFAEQTGTGSGTTGTSAASTAGNVQRFSDVSPQHWAIKHITKLAAIGIIQGYERAEYRPENSVSQQDVIVMAIRMMGLEKQALENKAETVLPVQVSDYAKPYVAYAFDRGLILTQEEAGDTSSKTAWGSRDATREWVAKLIIRAIGKEDLARQEAASSSMFADAEDMSDWANGYINAAAVLKIVQGFEDNGFHPQGKVTRAQMATFLSRADKELTTRSDRVSIGYVMELTDRKISVLNSQGTTDSYTISTNTVIYNAKDDTRIPLSSIKLTNEVYVVHNQGEALYVELTDDQEQMETYEGTLGQTFLDQMMVSIQQGTQSTLYKLASNVTITDASGRGLSLSSIEPGSILQLKRNMLLKENEISHIIVKQVPLNKTAEGTVLSINLEQKQVTFLEQTSGQKETYSFPVLATVTLPDGTISDLSKLRVGDTVAYTIKSNEAVSITIRKQADVTQSVEGTLESLSNDKKIMTIKKAGGSALGAYFIADNALISIDGLTNASLYDIETGDTLKLDLVNDKVVKVTVTSRSVKQYVFASIVGYDPDRKLLTIEADNGEFGVFRLTDSTAVRIGDATLPVSNFQSMFISNGNNKRKIDLKVSKDKIVQVEMTQYIEGTVAQINSTTNEMTIRTVGGQNLTFKAYASTKVELQNKTNGTLADLKVGDSIRANINLGDQTMISDIVMKKVGVYKVLYTTPSTRQVSVKDENGTLLTFVVDSNDKISNPGKSTNAFEDIQVDEYVKASFNGVTLANVTILNTLRGKVTAVDAALGTITVQDFQGNVQVQPLGSQFTIKLNGTTSAAITSLKPDDRVEVIRDVNDKITIHVATASKRVVSSYMYTVNQLILKPTGNNDKTSYSFFAKAYLHKGNQTVAANAFMENEEVTIYVLDDKIIEIEKP</sequence>
<dbReference type="PROSITE" id="PS51272">
    <property type="entry name" value="SLH"/>
    <property type="match status" value="2"/>
</dbReference>
<name>A0A0U2M4P1_9BACL</name>
<dbReference type="KEGG" id="pnp:IJ22_22500"/>
<feature type="domain" description="SLH" evidence="2">
    <location>
        <begin position="49"/>
        <end position="112"/>
    </location>
</feature>
<dbReference type="STRING" id="162209.IJ22_22500"/>